<dbReference type="Proteomes" id="UP000236642">
    <property type="component" value="Unassembled WGS sequence"/>
</dbReference>
<feature type="transmembrane region" description="Helical" evidence="8">
    <location>
        <begin position="294"/>
        <end position="314"/>
    </location>
</feature>
<dbReference type="InterPro" id="IPR045863">
    <property type="entry name" value="CorA_TM1_TM2"/>
</dbReference>
<sequence length="320" mass="36863">MAIALLWPGPQRMDPVTPELLRGAIARADGFLWLDLCPPEEADRQLLQEALGFHPLALEDAFRARERPKLDVYSDHYFMVFYTVDYDPDNGLRLQPVHLFMGPRYLVTVRPQRTPEVEAAMARWGGPEFPRPIAPGGLVYDLLDAILDRYFPILDRIAEEVEAIEERLFAGSDGRLIEAVFRMRKALLELRRAVAPEREVINLLLRRELPIFQPEDMAYFQDLYDRLVRLTESIDLYRDMLSGALESYLSIQSNRLNEIVKVLTIASIILMADALIAGIYGMNFRYMPELEWPWGYPMALLMMVGVSAGLALFFRRRGWL</sequence>
<feature type="transmembrane region" description="Helical" evidence="8">
    <location>
        <begin position="262"/>
        <end position="282"/>
    </location>
</feature>
<reference evidence="10" key="1">
    <citation type="submission" date="2017-09" db="EMBL/GenBank/DDBJ databases">
        <title>Metaegenomics of thermophilic ammonia-oxidizing enrichment culture.</title>
        <authorList>
            <person name="Kato S."/>
            <person name="Suzuki K."/>
        </authorList>
    </citation>
    <scope>NUCLEOTIDE SEQUENCE [LARGE SCALE GENOMIC DNA]</scope>
</reference>
<keyword evidence="4 8" id="KW-1003">Cell membrane</keyword>
<keyword evidence="8" id="KW-0460">Magnesium</keyword>
<dbReference type="InterPro" id="IPR002523">
    <property type="entry name" value="MgTranspt_CorA/ZnTranspt_ZntB"/>
</dbReference>
<dbReference type="SUPFAM" id="SSF144083">
    <property type="entry name" value="Magnesium transport protein CorA, transmembrane region"/>
    <property type="match status" value="1"/>
</dbReference>
<comment type="function">
    <text evidence="8">Mediates influx of magnesium ions.</text>
</comment>
<dbReference type="InterPro" id="IPR004488">
    <property type="entry name" value="Mg/Co-transport_prot_CorA"/>
</dbReference>
<dbReference type="GO" id="GO:0015095">
    <property type="term" value="F:magnesium ion transmembrane transporter activity"/>
    <property type="evidence" value="ECO:0007669"/>
    <property type="project" value="UniProtKB-UniRule"/>
</dbReference>
<dbReference type="EMBL" id="BEHY01000006">
    <property type="protein sequence ID" value="GBD08248.1"/>
    <property type="molecule type" value="Genomic_DNA"/>
</dbReference>
<keyword evidence="3 8" id="KW-0813">Transport</keyword>
<keyword evidence="5 8" id="KW-0812">Transmembrane</keyword>
<dbReference type="GO" id="GO:0015087">
    <property type="term" value="F:cobalt ion transmembrane transporter activity"/>
    <property type="evidence" value="ECO:0007669"/>
    <property type="project" value="UniProtKB-UniRule"/>
</dbReference>
<keyword evidence="6 8" id="KW-1133">Transmembrane helix</keyword>
<dbReference type="SUPFAM" id="SSF143865">
    <property type="entry name" value="CorA soluble domain-like"/>
    <property type="match status" value="1"/>
</dbReference>
<evidence type="ECO:0000256" key="7">
    <source>
        <dbReference type="ARBA" id="ARBA00023136"/>
    </source>
</evidence>
<dbReference type="Gene3D" id="1.20.58.340">
    <property type="entry name" value="Magnesium transport protein CorA, transmembrane region"/>
    <property type="match status" value="2"/>
</dbReference>
<comment type="subcellular location">
    <subcellularLocation>
        <location evidence="1">Cell membrane</location>
        <topology evidence="1">Multi-pass membrane protein</topology>
    </subcellularLocation>
    <subcellularLocation>
        <location evidence="8">Membrane</location>
        <topology evidence="8">Multi-pass membrane protein</topology>
    </subcellularLocation>
</comment>
<evidence type="ECO:0000256" key="3">
    <source>
        <dbReference type="ARBA" id="ARBA00022448"/>
    </source>
</evidence>
<dbReference type="GO" id="GO:0005886">
    <property type="term" value="C:plasma membrane"/>
    <property type="evidence" value="ECO:0007669"/>
    <property type="project" value="UniProtKB-SubCell"/>
</dbReference>
<dbReference type="InterPro" id="IPR045861">
    <property type="entry name" value="CorA_cytoplasmic_dom"/>
</dbReference>
<dbReference type="AlphaFoldDB" id="A0A2H5Y4J1"/>
<dbReference type="GO" id="GO:0000287">
    <property type="term" value="F:magnesium ion binding"/>
    <property type="evidence" value="ECO:0007669"/>
    <property type="project" value="TreeGrafter"/>
</dbReference>
<evidence type="ECO:0000256" key="8">
    <source>
        <dbReference type="RuleBase" id="RU362010"/>
    </source>
</evidence>
<proteinExistence type="inferred from homology"/>
<comment type="caution">
    <text evidence="9">The sequence shown here is derived from an EMBL/GenBank/DDBJ whole genome shotgun (WGS) entry which is preliminary data.</text>
</comment>
<dbReference type="NCBIfam" id="TIGR00383">
    <property type="entry name" value="corA"/>
    <property type="match status" value="1"/>
</dbReference>
<dbReference type="FunFam" id="1.20.58.340:FF:000012">
    <property type="entry name" value="Magnesium transport protein CorA"/>
    <property type="match status" value="1"/>
</dbReference>
<evidence type="ECO:0000256" key="2">
    <source>
        <dbReference type="ARBA" id="ARBA00009765"/>
    </source>
</evidence>
<organism evidence="9 10">
    <name type="scientific">Candidatus Thermoflexus japonica</name>
    <dbReference type="NCBI Taxonomy" id="2035417"/>
    <lineage>
        <taxon>Bacteria</taxon>
        <taxon>Bacillati</taxon>
        <taxon>Chloroflexota</taxon>
        <taxon>Thermoflexia</taxon>
        <taxon>Thermoflexales</taxon>
        <taxon>Thermoflexaceae</taxon>
        <taxon>Thermoflexus</taxon>
    </lineage>
</organism>
<evidence type="ECO:0000313" key="9">
    <source>
        <dbReference type="EMBL" id="GBD08248.1"/>
    </source>
</evidence>
<name>A0A2H5Y4J1_9CHLR</name>
<evidence type="ECO:0000256" key="4">
    <source>
        <dbReference type="ARBA" id="ARBA00022475"/>
    </source>
</evidence>
<keyword evidence="8" id="KW-0406">Ion transport</keyword>
<dbReference type="GO" id="GO:0050897">
    <property type="term" value="F:cobalt ion binding"/>
    <property type="evidence" value="ECO:0007669"/>
    <property type="project" value="TreeGrafter"/>
</dbReference>
<evidence type="ECO:0000256" key="6">
    <source>
        <dbReference type="ARBA" id="ARBA00022989"/>
    </source>
</evidence>
<keyword evidence="7 8" id="KW-0472">Membrane</keyword>
<dbReference type="PANTHER" id="PTHR46494:SF1">
    <property type="entry name" value="CORA FAMILY METAL ION TRANSPORTER (EUROFUNG)"/>
    <property type="match status" value="1"/>
</dbReference>
<dbReference type="CDD" id="cd12822">
    <property type="entry name" value="TmCorA-like"/>
    <property type="match status" value="1"/>
</dbReference>
<dbReference type="Pfam" id="PF01544">
    <property type="entry name" value="CorA"/>
    <property type="match status" value="1"/>
</dbReference>
<protein>
    <recommendedName>
        <fullName evidence="8">Magnesium transport protein CorA</fullName>
    </recommendedName>
</protein>
<accession>A0A2H5Y4J1</accession>
<dbReference type="Gene3D" id="3.30.460.20">
    <property type="entry name" value="CorA soluble domain-like"/>
    <property type="match status" value="1"/>
</dbReference>
<comment type="similarity">
    <text evidence="2 8">Belongs to the CorA metal ion transporter (MIT) (TC 1.A.35) family.</text>
</comment>
<evidence type="ECO:0000256" key="1">
    <source>
        <dbReference type="ARBA" id="ARBA00004651"/>
    </source>
</evidence>
<gene>
    <name evidence="8 9" type="primary">corA</name>
    <name evidence="9" type="ORF">HRbin22_00481</name>
</gene>
<dbReference type="PANTHER" id="PTHR46494">
    <property type="entry name" value="CORA FAMILY METAL ION TRANSPORTER (EUROFUNG)"/>
    <property type="match status" value="1"/>
</dbReference>
<evidence type="ECO:0000313" key="10">
    <source>
        <dbReference type="Proteomes" id="UP000236642"/>
    </source>
</evidence>
<evidence type="ECO:0000256" key="5">
    <source>
        <dbReference type="ARBA" id="ARBA00022692"/>
    </source>
</evidence>